<dbReference type="InterPro" id="IPR029033">
    <property type="entry name" value="His_PPase_superfam"/>
</dbReference>
<evidence type="ECO:0000256" key="1">
    <source>
        <dbReference type="ARBA" id="ARBA00022801"/>
    </source>
</evidence>
<organism evidence="3 4">
    <name type="scientific">Actinocatenispora sera</name>
    <dbReference type="NCBI Taxonomy" id="390989"/>
    <lineage>
        <taxon>Bacteria</taxon>
        <taxon>Bacillati</taxon>
        <taxon>Actinomycetota</taxon>
        <taxon>Actinomycetes</taxon>
        <taxon>Micromonosporales</taxon>
        <taxon>Micromonosporaceae</taxon>
        <taxon>Actinocatenispora</taxon>
    </lineage>
</organism>
<dbReference type="RefSeq" id="WP_030448156.1">
    <property type="nucleotide sequence ID" value="NZ_AP023354.1"/>
</dbReference>
<evidence type="ECO:0000313" key="3">
    <source>
        <dbReference type="EMBL" id="BCJ31157.1"/>
    </source>
</evidence>
<dbReference type="OrthoDB" id="4287477at2"/>
<proteinExistence type="predicted"/>
<dbReference type="GO" id="GO:0006754">
    <property type="term" value="P:ATP biosynthetic process"/>
    <property type="evidence" value="ECO:0007669"/>
    <property type="project" value="TreeGrafter"/>
</dbReference>
<dbReference type="Gene3D" id="3.90.79.10">
    <property type="entry name" value="Nucleoside Triphosphate Pyrophosphohydrolase"/>
    <property type="match status" value="1"/>
</dbReference>
<dbReference type="GO" id="GO:0006167">
    <property type="term" value="P:AMP biosynthetic process"/>
    <property type="evidence" value="ECO:0007669"/>
    <property type="project" value="TreeGrafter"/>
</dbReference>
<dbReference type="Pfam" id="PF00293">
    <property type="entry name" value="NUDIX"/>
    <property type="match status" value="1"/>
</dbReference>
<gene>
    <name evidence="3" type="ORF">Asera_52650</name>
</gene>
<sequence length="294" mass="30974">MSVPLIRAAGGLVWREGPAGVEVALVHRPRYDDWSLPKGKLDRGEHPLAGACREVAEESALRPVPGVRLPSVRYRVAGPGGATDKVVDFWSMAAVDGAGFAPNDEVDQLRWVRLDQAPAALTDDDYLPVLAAFAALPRITATVLLVRHASAGRADAWPDADELRPLDGAGVATAGRLAELLPLFAPVRLLTATPLRCVQTIEPTARRLGLEPAVAPVFDEVAHDPLGAVARLRQLAERGGASVVASQGGIIPAALDVLAHQDGVTVTDPSTPKGAVWVLSFAEDRLAAADLLRP</sequence>
<dbReference type="Gene3D" id="3.40.50.1240">
    <property type="entry name" value="Phosphoglycerate mutase-like"/>
    <property type="match status" value="1"/>
</dbReference>
<dbReference type="InterPro" id="IPR015797">
    <property type="entry name" value="NUDIX_hydrolase-like_dom_sf"/>
</dbReference>
<dbReference type="PROSITE" id="PS51462">
    <property type="entry name" value="NUDIX"/>
    <property type="match status" value="1"/>
</dbReference>
<dbReference type="AlphaFoldDB" id="A0A810L7E5"/>
<dbReference type="KEGG" id="aser:Asera_52650"/>
<feature type="domain" description="Nudix hydrolase" evidence="2">
    <location>
        <begin position="4"/>
        <end position="134"/>
    </location>
</feature>
<dbReference type="InterPro" id="IPR051325">
    <property type="entry name" value="Nudix_hydrolase_domain"/>
</dbReference>
<dbReference type="EMBL" id="AP023354">
    <property type="protein sequence ID" value="BCJ31157.1"/>
    <property type="molecule type" value="Genomic_DNA"/>
</dbReference>
<dbReference type="GO" id="GO:0004081">
    <property type="term" value="F:bis(5'-nucleosyl)-tetraphosphatase (asymmetrical) activity"/>
    <property type="evidence" value="ECO:0007669"/>
    <property type="project" value="TreeGrafter"/>
</dbReference>
<evidence type="ECO:0000313" key="4">
    <source>
        <dbReference type="Proteomes" id="UP000680750"/>
    </source>
</evidence>
<name>A0A810L7E5_9ACTN</name>
<dbReference type="PANTHER" id="PTHR21340:SF0">
    <property type="entry name" value="BIS(5'-NUCLEOSYL)-TETRAPHOSPHATASE [ASYMMETRICAL]"/>
    <property type="match status" value="1"/>
</dbReference>
<dbReference type="Proteomes" id="UP000680750">
    <property type="component" value="Chromosome"/>
</dbReference>
<reference evidence="3" key="1">
    <citation type="submission" date="2020-08" db="EMBL/GenBank/DDBJ databases">
        <title>Whole genome shotgun sequence of Actinocatenispora sera NBRC 101916.</title>
        <authorList>
            <person name="Komaki H."/>
            <person name="Tamura T."/>
        </authorList>
    </citation>
    <scope>NUCLEOTIDE SEQUENCE</scope>
    <source>
        <strain evidence="3">NBRC 101916</strain>
    </source>
</reference>
<dbReference type="SUPFAM" id="SSF53254">
    <property type="entry name" value="Phosphoglycerate mutase-like"/>
    <property type="match status" value="1"/>
</dbReference>
<dbReference type="CDD" id="cd03673">
    <property type="entry name" value="NUDIX_Ap6A_hydrolase"/>
    <property type="match status" value="1"/>
</dbReference>
<dbReference type="InterPro" id="IPR013078">
    <property type="entry name" value="His_Pase_superF_clade-1"/>
</dbReference>
<protein>
    <submittedName>
        <fullName evidence="3">NUDIX hydrolase</fullName>
    </submittedName>
</protein>
<evidence type="ECO:0000259" key="2">
    <source>
        <dbReference type="PROSITE" id="PS51462"/>
    </source>
</evidence>
<dbReference type="CDD" id="cd07040">
    <property type="entry name" value="HP"/>
    <property type="match status" value="1"/>
</dbReference>
<dbReference type="SMART" id="SM00855">
    <property type="entry name" value="PGAM"/>
    <property type="match status" value="1"/>
</dbReference>
<accession>A0A810L7E5</accession>
<keyword evidence="1 3" id="KW-0378">Hydrolase</keyword>
<keyword evidence="4" id="KW-1185">Reference proteome</keyword>
<dbReference type="SUPFAM" id="SSF55811">
    <property type="entry name" value="Nudix"/>
    <property type="match status" value="1"/>
</dbReference>
<dbReference type="PANTHER" id="PTHR21340">
    <property type="entry name" value="DIADENOSINE 5,5-P1,P4-TETRAPHOSPHATE PYROPHOSPHOHYDROLASE MUTT"/>
    <property type="match status" value="1"/>
</dbReference>
<dbReference type="InterPro" id="IPR000086">
    <property type="entry name" value="NUDIX_hydrolase_dom"/>
</dbReference>